<dbReference type="InterPro" id="IPR029057">
    <property type="entry name" value="PRTase-like"/>
</dbReference>
<keyword evidence="3" id="KW-1185">Reference proteome</keyword>
<dbReference type="OrthoDB" id="5242900at2"/>
<dbReference type="Gene3D" id="3.40.50.2020">
    <property type="match status" value="1"/>
</dbReference>
<dbReference type="SUPFAM" id="SSF53271">
    <property type="entry name" value="PRTase-like"/>
    <property type="match status" value="1"/>
</dbReference>
<gene>
    <name evidence="2" type="ORF">SAMN05421637_1164</name>
</gene>
<dbReference type="AlphaFoldDB" id="A0A1H6WYT5"/>
<evidence type="ECO:0000256" key="1">
    <source>
        <dbReference type="ARBA" id="ARBA00008007"/>
    </source>
</evidence>
<proteinExistence type="inferred from homology"/>
<dbReference type="InterPro" id="IPR051910">
    <property type="entry name" value="ComF/GntX_DNA_util-trans"/>
</dbReference>
<dbReference type="Proteomes" id="UP000183315">
    <property type="component" value="Unassembled WGS sequence"/>
</dbReference>
<evidence type="ECO:0000313" key="3">
    <source>
        <dbReference type="Proteomes" id="UP000183315"/>
    </source>
</evidence>
<dbReference type="CDD" id="cd06223">
    <property type="entry name" value="PRTases_typeI"/>
    <property type="match status" value="1"/>
</dbReference>
<evidence type="ECO:0000313" key="2">
    <source>
        <dbReference type="EMBL" id="SEJ21036.1"/>
    </source>
</evidence>
<keyword evidence="2" id="KW-0808">Transferase</keyword>
<dbReference type="InterPro" id="IPR000836">
    <property type="entry name" value="PRTase_dom"/>
</dbReference>
<protein>
    <submittedName>
        <fullName evidence="2">Predicted amidophosphoribosyltransferases</fullName>
    </submittedName>
</protein>
<name>A0A1H6WYT5_9MICO</name>
<dbReference type="STRING" id="1043493.SAMN05421637_1164"/>
<accession>A0A1H6WYT5</accession>
<keyword evidence="2" id="KW-0328">Glycosyltransferase</keyword>
<dbReference type="EMBL" id="FNZI01000002">
    <property type="protein sequence ID" value="SEJ21036.1"/>
    <property type="molecule type" value="Genomic_DNA"/>
</dbReference>
<dbReference type="GO" id="GO:0016757">
    <property type="term" value="F:glycosyltransferase activity"/>
    <property type="evidence" value="ECO:0007669"/>
    <property type="project" value="UniProtKB-KW"/>
</dbReference>
<dbReference type="PANTHER" id="PTHR47505:SF1">
    <property type="entry name" value="DNA UTILIZATION PROTEIN YHGH"/>
    <property type="match status" value="1"/>
</dbReference>
<dbReference type="eggNOG" id="COG1040">
    <property type="taxonomic scope" value="Bacteria"/>
</dbReference>
<dbReference type="RefSeq" id="WP_074789229.1">
    <property type="nucleotide sequence ID" value="NZ_FNZI01000002.1"/>
</dbReference>
<sequence length="241" mass="24553">MDPRRAGIARRLGRLVVPVECPGCGEPDVRWCEACEAPWWEAPLRCESGAPRLSALEPPLAAWSIAPLEGAVHGTVAAWKDAGRRDLAALLGPAMGRAAAALAPQLGVTAGAFAVVPCPARAAHTRRRGVDIPLVLAGAAAAGLSDAGLRALVRPVLAPGGGGARGAGDRLRWRAPAPRATRHAWRPSHAVPALLVDDVVTTGATLVRAAEALAGTPLVPVGALVLASAQGPTQGAHVRRG</sequence>
<reference evidence="3" key="1">
    <citation type="submission" date="2016-10" db="EMBL/GenBank/DDBJ databases">
        <authorList>
            <person name="Varghese N."/>
        </authorList>
    </citation>
    <scope>NUCLEOTIDE SEQUENCE [LARGE SCALE GENOMIC DNA]</scope>
    <source>
        <strain evidence="3">DSM 24868</strain>
    </source>
</reference>
<dbReference type="PANTHER" id="PTHR47505">
    <property type="entry name" value="DNA UTILIZATION PROTEIN YHGH"/>
    <property type="match status" value="1"/>
</dbReference>
<organism evidence="2 3">
    <name type="scientific">Demequina mangrovi</name>
    <dbReference type="NCBI Taxonomy" id="1043493"/>
    <lineage>
        <taxon>Bacteria</taxon>
        <taxon>Bacillati</taxon>
        <taxon>Actinomycetota</taxon>
        <taxon>Actinomycetes</taxon>
        <taxon>Micrococcales</taxon>
        <taxon>Demequinaceae</taxon>
        <taxon>Demequina</taxon>
    </lineage>
</organism>
<comment type="similarity">
    <text evidence="1">Belongs to the ComF/GntX family.</text>
</comment>